<evidence type="ECO:0000313" key="4">
    <source>
        <dbReference type="Proteomes" id="UP000777784"/>
    </source>
</evidence>
<gene>
    <name evidence="3" type="ORF">KJ970_16825</name>
</gene>
<reference evidence="3" key="1">
    <citation type="submission" date="2021-05" db="EMBL/GenBank/DDBJ databases">
        <title>Energy efficiency and biological interactions define the core microbiome of deep oligotrophic groundwater.</title>
        <authorList>
            <person name="Mehrshad M."/>
            <person name="Lopez-Fernandez M."/>
            <person name="Bell E."/>
            <person name="Bernier-Latmani R."/>
            <person name="Bertilsson S."/>
            <person name="Dopson M."/>
        </authorList>
    </citation>
    <scope>NUCLEOTIDE SEQUENCE</scope>
    <source>
        <strain evidence="3">Modern_marine.mb.64</strain>
    </source>
</reference>
<dbReference type="AlphaFoldDB" id="A0A948RXB9"/>
<organism evidence="3 4">
    <name type="scientific">Eiseniibacteriota bacterium</name>
    <dbReference type="NCBI Taxonomy" id="2212470"/>
    <lineage>
        <taxon>Bacteria</taxon>
        <taxon>Candidatus Eiseniibacteriota</taxon>
    </lineage>
</organism>
<proteinExistence type="predicted"/>
<dbReference type="SUPFAM" id="SSF81923">
    <property type="entry name" value="Double Clp-N motif"/>
    <property type="match status" value="1"/>
</dbReference>
<evidence type="ECO:0000256" key="1">
    <source>
        <dbReference type="SAM" id="MobiDB-lite"/>
    </source>
</evidence>
<feature type="region of interest" description="Disordered" evidence="1">
    <location>
        <begin position="494"/>
        <end position="528"/>
    </location>
</feature>
<dbReference type="InterPro" id="IPR004176">
    <property type="entry name" value="Clp_R_N"/>
</dbReference>
<dbReference type="EMBL" id="JAHJDP010000096">
    <property type="protein sequence ID" value="MBU2692580.1"/>
    <property type="molecule type" value="Genomic_DNA"/>
</dbReference>
<dbReference type="Gene3D" id="1.10.1780.10">
    <property type="entry name" value="Clp, N-terminal domain"/>
    <property type="match status" value="1"/>
</dbReference>
<sequence>MRITTAGLVNTPFDQPITYHYLPAYGYSAYISGMGPVLKIETDDSLDQSASDTVLQFKISEIGYSTSTSWKNGLLGLDVFPELPEGLDVYLERLTTPTRATLELQSVNKTFVKLPITLIPCWHWPHSREARISVAAHVLPGEEMIQRIANAASATYTKKTGSSPLSDLIGAGKPDAARTSMKAVYDWLIENTSIAYDAPRPVFDEWCKASYQEIRPPHRLITHPWELQGAANCLDMTVFLASVLEALGLKPLVFFTGGIEEAPNHGFLGCWRERTHRFRPILTGHRALKERVERGEILVLESTGVCQGPRRLDFEAAQKRSQDFFNKTDEIHAVDIAAARPPYGAVRPMLIPDEPVVRQAYGQARDLADEFALKHGETIHILYGLCAAKGEITSWLMASCGSSAENVREIIARHLPRGKSGGKGAVSRKDTRNAEICRNTARSNARIAGSSVVRESDLLWAILENPSRNVGRILEAAGCPHLVAIETLHRRFRRPGEMTESRTLRSATDLGRESEQDPGPEADQEERR</sequence>
<dbReference type="Proteomes" id="UP000777784">
    <property type="component" value="Unassembled WGS sequence"/>
</dbReference>
<evidence type="ECO:0000313" key="3">
    <source>
        <dbReference type="EMBL" id="MBU2692580.1"/>
    </source>
</evidence>
<comment type="caution">
    <text evidence="3">The sequence shown here is derived from an EMBL/GenBank/DDBJ whole genome shotgun (WGS) entry which is preliminary data.</text>
</comment>
<accession>A0A948RXB9</accession>
<evidence type="ECO:0000259" key="2">
    <source>
        <dbReference type="Pfam" id="PF02861"/>
    </source>
</evidence>
<dbReference type="InterPro" id="IPR036628">
    <property type="entry name" value="Clp_N_dom_sf"/>
</dbReference>
<name>A0A948RXB9_UNCEI</name>
<feature type="domain" description="Clp R" evidence="2">
    <location>
        <begin position="357"/>
        <end position="476"/>
    </location>
</feature>
<feature type="compositionally biased region" description="Basic and acidic residues" evidence="1">
    <location>
        <begin position="494"/>
        <end position="503"/>
    </location>
</feature>
<feature type="compositionally biased region" description="Acidic residues" evidence="1">
    <location>
        <begin position="516"/>
        <end position="528"/>
    </location>
</feature>
<protein>
    <recommendedName>
        <fullName evidence="2">Clp R domain-containing protein</fullName>
    </recommendedName>
</protein>
<dbReference type="Pfam" id="PF02861">
    <property type="entry name" value="Clp_N"/>
    <property type="match status" value="1"/>
</dbReference>